<evidence type="ECO:0000256" key="9">
    <source>
        <dbReference type="SAM" id="SignalP"/>
    </source>
</evidence>
<keyword evidence="2" id="KW-1134">Transmembrane beta strand</keyword>
<name>A0A940ICC5_9PROT</name>
<dbReference type="PIRSF" id="PIRSF006076">
    <property type="entry name" value="OM_assembly_OMP85"/>
    <property type="match status" value="1"/>
</dbReference>
<evidence type="ECO:0000313" key="11">
    <source>
        <dbReference type="EMBL" id="MBO8407521.1"/>
    </source>
</evidence>
<protein>
    <recommendedName>
        <fullName evidence="8">Outer membrane protein assembly factor BamA</fullName>
    </recommendedName>
</protein>
<dbReference type="InterPro" id="IPR010827">
    <property type="entry name" value="BamA/TamA_POTRA"/>
</dbReference>
<feature type="domain" description="POTRA" evidence="10">
    <location>
        <begin position="90"/>
        <end position="167"/>
    </location>
</feature>
<feature type="signal peptide" evidence="9">
    <location>
        <begin position="1"/>
        <end position="21"/>
    </location>
</feature>
<dbReference type="AlphaFoldDB" id="A0A940ICC5"/>
<keyword evidence="6" id="KW-0472">Membrane</keyword>
<keyword evidence="7" id="KW-0998">Cell outer membrane</keyword>
<evidence type="ECO:0000256" key="7">
    <source>
        <dbReference type="ARBA" id="ARBA00023237"/>
    </source>
</evidence>
<evidence type="ECO:0000256" key="5">
    <source>
        <dbReference type="ARBA" id="ARBA00022737"/>
    </source>
</evidence>
<sequence length="756" mass="86594">MNTKKILFTTAATLIAPCAFAATVSRIDVSGNQRMDAESVRILSDVRVGDNVTAEDANQIAKRLQESGYFSRVSVRMSGNVLKIDIAEAPIVNMVTVEGNDEISTDDLKKELRLKSRDSYDESVIGADVQRMLTLYQRKGFFGTTIEPQKIELEDNRVNVVYEIDEGHPTYIRDIEFKGNKVFRASELRDQILSREHAWWRFMTQFDVFDEDRILYDQQMLRQFYMRNGYVDMNVTDANGVFTPDRQYYSVTFTVDEGEKYDFGKLTIKNPFPDVPDEELYDVIAMDDGDTYNIDLVDETISNLRGAVAEHGYAFITVNPVPTKNDDTNTIDIEFQIEKTNRIYLNNINILGNVRTFDSVIEQLIPMRSGDPFSLQTIEEGRQNLMRTRYFKSVQMVPNRIADANMINLDIQVEEQPTGELSGGFGWSNINGFMVDAGITETNFMGRGQVVQLRGSIAQYQKQALFSFTEPYLFGRPLSAGFDISYTMYDYSSLGGFGYDRDSLTVAGRMGWKLTDHWSQNVRLSASFDQNYDLNSESGWRDASLFTLGTYLRYYNLDTNFEQNTHTGVVGNIGVAYTGFGGTETYMRYNADIIGMVKFWDDRWQLRSSLEFGLIQPLEDSYVSRVYRYFLGGESLRGFDIAGVGSRNWWYTTYSLGGLWKVNGSTQLNFPVFIPDEYQVKGFVFLDYGILGKPPKEEYTFLGQPNLIDTDIRTSAGVGIYWNTPMGPMNFSWGWPLRMNKYDREQRFLLSFETQF</sequence>
<keyword evidence="3" id="KW-0812">Transmembrane</keyword>
<dbReference type="NCBIfam" id="TIGR03303">
    <property type="entry name" value="OM_YaeT"/>
    <property type="match status" value="1"/>
</dbReference>
<proteinExistence type="predicted"/>
<gene>
    <name evidence="11" type="primary">bamA</name>
    <name evidence="11" type="ORF">IAC77_03640</name>
</gene>
<comment type="caution">
    <text evidence="11">The sequence shown here is derived from an EMBL/GenBank/DDBJ whole genome shotgun (WGS) entry which is preliminary data.</text>
</comment>
<evidence type="ECO:0000256" key="2">
    <source>
        <dbReference type="ARBA" id="ARBA00022452"/>
    </source>
</evidence>
<organism evidence="11 12">
    <name type="scientific">Candidatus Enterousia excrementavium</name>
    <dbReference type="NCBI Taxonomy" id="2840789"/>
    <lineage>
        <taxon>Bacteria</taxon>
        <taxon>Pseudomonadati</taxon>
        <taxon>Pseudomonadota</taxon>
        <taxon>Alphaproteobacteria</taxon>
        <taxon>Candidatus Enterousia</taxon>
    </lineage>
</organism>
<dbReference type="Pfam" id="PF07244">
    <property type="entry name" value="POTRA"/>
    <property type="match status" value="5"/>
</dbReference>
<dbReference type="Gene3D" id="2.40.160.50">
    <property type="entry name" value="membrane protein fhac: a member of the omp85/tpsb transporter family"/>
    <property type="match status" value="1"/>
</dbReference>
<dbReference type="InterPro" id="IPR000184">
    <property type="entry name" value="Bac_surfAg_D15"/>
</dbReference>
<dbReference type="PANTHER" id="PTHR12815">
    <property type="entry name" value="SORTING AND ASSEMBLY MACHINERY SAMM50 PROTEIN FAMILY MEMBER"/>
    <property type="match status" value="1"/>
</dbReference>
<evidence type="ECO:0000256" key="8">
    <source>
        <dbReference type="NCBIfam" id="TIGR03303"/>
    </source>
</evidence>
<evidence type="ECO:0000256" key="6">
    <source>
        <dbReference type="ARBA" id="ARBA00023136"/>
    </source>
</evidence>
<dbReference type="PANTHER" id="PTHR12815:SF47">
    <property type="entry name" value="TRANSLOCATION AND ASSEMBLY MODULE SUBUNIT TAMA"/>
    <property type="match status" value="1"/>
</dbReference>
<evidence type="ECO:0000313" key="12">
    <source>
        <dbReference type="Proteomes" id="UP000721442"/>
    </source>
</evidence>
<dbReference type="Pfam" id="PF01103">
    <property type="entry name" value="Omp85"/>
    <property type="match status" value="1"/>
</dbReference>
<evidence type="ECO:0000256" key="1">
    <source>
        <dbReference type="ARBA" id="ARBA00004370"/>
    </source>
</evidence>
<dbReference type="GO" id="GO:0071709">
    <property type="term" value="P:membrane assembly"/>
    <property type="evidence" value="ECO:0007669"/>
    <property type="project" value="InterPro"/>
</dbReference>
<dbReference type="EMBL" id="JADINE010000045">
    <property type="protein sequence ID" value="MBO8407521.1"/>
    <property type="molecule type" value="Genomic_DNA"/>
</dbReference>
<keyword evidence="4 9" id="KW-0732">Signal</keyword>
<dbReference type="InterPro" id="IPR023707">
    <property type="entry name" value="OM_assembly_BamA"/>
</dbReference>
<dbReference type="Gene3D" id="3.10.20.310">
    <property type="entry name" value="membrane protein fhac"/>
    <property type="match status" value="5"/>
</dbReference>
<feature type="domain" description="POTRA" evidence="10">
    <location>
        <begin position="22"/>
        <end position="89"/>
    </location>
</feature>
<evidence type="ECO:0000259" key="10">
    <source>
        <dbReference type="PROSITE" id="PS51779"/>
    </source>
</evidence>
<dbReference type="InterPro" id="IPR039910">
    <property type="entry name" value="D15-like"/>
</dbReference>
<dbReference type="Proteomes" id="UP000721442">
    <property type="component" value="Unassembled WGS sequence"/>
</dbReference>
<dbReference type="InterPro" id="IPR034746">
    <property type="entry name" value="POTRA"/>
</dbReference>
<accession>A0A940ICC5</accession>
<dbReference type="GO" id="GO:0009279">
    <property type="term" value="C:cell outer membrane"/>
    <property type="evidence" value="ECO:0007669"/>
    <property type="project" value="UniProtKB-UniRule"/>
</dbReference>
<reference evidence="11" key="1">
    <citation type="submission" date="2020-10" db="EMBL/GenBank/DDBJ databases">
        <authorList>
            <person name="Gilroy R."/>
        </authorList>
    </citation>
    <scope>NUCLEOTIDE SEQUENCE</scope>
    <source>
        <strain evidence="11">B1-16210</strain>
    </source>
</reference>
<keyword evidence="5" id="KW-0677">Repeat</keyword>
<comment type="subcellular location">
    <subcellularLocation>
        <location evidence="1">Membrane</location>
    </subcellularLocation>
</comment>
<feature type="domain" description="POTRA" evidence="10">
    <location>
        <begin position="343"/>
        <end position="416"/>
    </location>
</feature>
<dbReference type="PROSITE" id="PS51779">
    <property type="entry name" value="POTRA"/>
    <property type="match status" value="3"/>
</dbReference>
<evidence type="ECO:0000256" key="4">
    <source>
        <dbReference type="ARBA" id="ARBA00022729"/>
    </source>
</evidence>
<reference evidence="11" key="2">
    <citation type="journal article" date="2021" name="PeerJ">
        <title>Extensive microbial diversity within the chicken gut microbiome revealed by metagenomics and culture.</title>
        <authorList>
            <person name="Gilroy R."/>
            <person name="Ravi A."/>
            <person name="Getino M."/>
            <person name="Pursley I."/>
            <person name="Horton D.L."/>
            <person name="Alikhan N.F."/>
            <person name="Baker D."/>
            <person name="Gharbi K."/>
            <person name="Hall N."/>
            <person name="Watson M."/>
            <person name="Adriaenssens E.M."/>
            <person name="Foster-Nyarko E."/>
            <person name="Jarju S."/>
            <person name="Secka A."/>
            <person name="Antonio M."/>
            <person name="Oren A."/>
            <person name="Chaudhuri R.R."/>
            <person name="La Ragione R."/>
            <person name="Hildebrand F."/>
            <person name="Pallen M.J."/>
        </authorList>
    </citation>
    <scope>NUCLEOTIDE SEQUENCE</scope>
    <source>
        <strain evidence="11">B1-16210</strain>
    </source>
</reference>
<evidence type="ECO:0000256" key="3">
    <source>
        <dbReference type="ARBA" id="ARBA00022692"/>
    </source>
</evidence>
<feature type="chain" id="PRO_5037436846" description="Outer membrane protein assembly factor BamA" evidence="9">
    <location>
        <begin position="22"/>
        <end position="756"/>
    </location>
</feature>